<protein>
    <submittedName>
        <fullName evidence="1">Uncharacterized protein</fullName>
    </submittedName>
</protein>
<dbReference type="Proteomes" id="UP001497522">
    <property type="component" value="Chromosome 14"/>
</dbReference>
<evidence type="ECO:0000313" key="1">
    <source>
        <dbReference type="EMBL" id="CAK9863723.1"/>
    </source>
</evidence>
<gene>
    <name evidence="1" type="ORF">CSSPJE1EN2_LOCUS6718</name>
</gene>
<organism evidence="1 2">
    <name type="scientific">Sphagnum jensenii</name>
    <dbReference type="NCBI Taxonomy" id="128206"/>
    <lineage>
        <taxon>Eukaryota</taxon>
        <taxon>Viridiplantae</taxon>
        <taxon>Streptophyta</taxon>
        <taxon>Embryophyta</taxon>
        <taxon>Bryophyta</taxon>
        <taxon>Sphagnophytina</taxon>
        <taxon>Sphagnopsida</taxon>
        <taxon>Sphagnales</taxon>
        <taxon>Sphagnaceae</taxon>
        <taxon>Sphagnum</taxon>
    </lineage>
</organism>
<evidence type="ECO:0000313" key="2">
    <source>
        <dbReference type="Proteomes" id="UP001497522"/>
    </source>
</evidence>
<reference evidence="1" key="1">
    <citation type="submission" date="2024-03" db="EMBL/GenBank/DDBJ databases">
        <authorList>
            <consortium name="ELIXIR-Norway"/>
            <consortium name="Elixir Norway"/>
        </authorList>
    </citation>
    <scope>NUCLEOTIDE SEQUENCE</scope>
</reference>
<name>A0ABP1AME0_9BRYO</name>
<proteinExistence type="predicted"/>
<keyword evidence="2" id="KW-1185">Reference proteome</keyword>
<dbReference type="EMBL" id="OZ023715">
    <property type="protein sequence ID" value="CAK9863723.1"/>
    <property type="molecule type" value="Genomic_DNA"/>
</dbReference>
<sequence>MQLDSVDEPKSSDNWHRPIGLQTGDVSEVDLMSFEVRIHNSLWTLKSSNLTTERLKCQNVPSSGTCLEITFAQASVFLVPICSSDAPFAF</sequence>
<accession>A0ABP1AME0</accession>